<evidence type="ECO:0000313" key="4">
    <source>
        <dbReference type="Proteomes" id="UP000603227"/>
    </source>
</evidence>
<dbReference type="EMBL" id="BNAT01000009">
    <property type="protein sequence ID" value="GHH88097.1"/>
    <property type="molecule type" value="Genomic_DNA"/>
</dbReference>
<feature type="compositionally biased region" description="Low complexity" evidence="1">
    <location>
        <begin position="18"/>
        <end position="36"/>
    </location>
</feature>
<evidence type="ECO:0000259" key="2">
    <source>
        <dbReference type="Pfam" id="PF01261"/>
    </source>
</evidence>
<dbReference type="InterPro" id="IPR047715">
    <property type="entry name" value="EboA_dom"/>
</dbReference>
<dbReference type="PANTHER" id="PTHR12110">
    <property type="entry name" value="HYDROXYPYRUVATE ISOMERASE"/>
    <property type="match status" value="1"/>
</dbReference>
<feature type="region of interest" description="Disordered" evidence="1">
    <location>
        <begin position="1"/>
        <end position="37"/>
    </location>
</feature>
<dbReference type="Gene3D" id="3.20.20.150">
    <property type="entry name" value="Divalent-metal-dependent TIM barrel enzymes"/>
    <property type="match status" value="1"/>
</dbReference>
<comment type="caution">
    <text evidence="3">The sequence shown here is derived from an EMBL/GenBank/DDBJ whole genome shotgun (WGS) entry which is preliminary data.</text>
</comment>
<name>A0A919GP04_9ACTN</name>
<feature type="domain" description="Xylose isomerase-like TIM barrel" evidence="2">
    <location>
        <begin position="57"/>
        <end position="310"/>
    </location>
</feature>
<evidence type="ECO:0000256" key="1">
    <source>
        <dbReference type="SAM" id="MobiDB-lite"/>
    </source>
</evidence>
<dbReference type="InterPro" id="IPR050312">
    <property type="entry name" value="IolE/XylAMocC-like"/>
</dbReference>
<feature type="compositionally biased region" description="Polar residues" evidence="1">
    <location>
        <begin position="1"/>
        <end position="11"/>
    </location>
</feature>
<dbReference type="PANTHER" id="PTHR12110:SF52">
    <property type="entry name" value="XYLOSE ISOMERASE"/>
    <property type="match status" value="1"/>
</dbReference>
<dbReference type="InterPro" id="IPR036237">
    <property type="entry name" value="Xyl_isomerase-like_sf"/>
</dbReference>
<sequence>MNPQQPLSTNPDVPPHLSPRSSQPFPSPSSAITSPPTRLSFGYGTNGLADLRLDDALALLADLGYDGVGLTLDHMHLDPLAADLAARTRRLARRLDALGLTVTVETGARYVLDPRRKHGPTLLDPAPDDRARRADLLIRAVQVAADLGAHAVHCFSGVTPPGTDEDTAWKRLPDALTPVLDAATAADIPLAVEPEPGHLLATLADFHRLRAALDSPAALGLTLDIGHCQCLEPLPPADCVRAAAPWLRHVQIEDMRRGVHEHLPLGDGEIDFPPVLEALADVSYQALTVVELPRHSHAGPHFAEQSLSFLHRTTSRPSLPRSDRTTGRTADRTSATPNGTRPLAAVPERERLVIIPRTPAPPTTHPALVTPSALRGHLNAHLADTPRAWLAQALDEAAEHPGTHGPISVWELRLAEAGRRCGTDYADAVRVLILHAARAGTDALTRVYRQGTADERRAVLHALPHLVPGPDALHLVDDALRTNDTRLVAAALGPYAARHLAPHPWRHAVLKCLFTGVPVDEIADLARRAHGDTELARMLGDYADERTAAGRPVPEDLYRVLALTAPPPADETGLDGKET</sequence>
<dbReference type="AlphaFoldDB" id="A0A919GP04"/>
<keyword evidence="4" id="KW-1185">Reference proteome</keyword>
<feature type="compositionally biased region" description="Basic and acidic residues" evidence="1">
    <location>
        <begin position="321"/>
        <end position="331"/>
    </location>
</feature>
<dbReference type="NCBIfam" id="NF035938">
    <property type="entry name" value="EboA_domain"/>
    <property type="match status" value="1"/>
</dbReference>
<protein>
    <recommendedName>
        <fullName evidence="2">Xylose isomerase-like TIM barrel domain-containing protein</fullName>
    </recommendedName>
</protein>
<organism evidence="3 4">
    <name type="scientific">Streptomyces capitiformicae</name>
    <dbReference type="NCBI Taxonomy" id="2014920"/>
    <lineage>
        <taxon>Bacteria</taxon>
        <taxon>Bacillati</taxon>
        <taxon>Actinomycetota</taxon>
        <taxon>Actinomycetes</taxon>
        <taxon>Kitasatosporales</taxon>
        <taxon>Streptomycetaceae</taxon>
        <taxon>Streptomyces</taxon>
    </lineage>
</organism>
<proteinExistence type="predicted"/>
<dbReference type="Pfam" id="PF01261">
    <property type="entry name" value="AP_endonuc_2"/>
    <property type="match status" value="1"/>
</dbReference>
<feature type="compositionally biased region" description="Polar residues" evidence="1">
    <location>
        <begin position="305"/>
        <end position="317"/>
    </location>
</feature>
<dbReference type="InterPro" id="IPR013022">
    <property type="entry name" value="Xyl_isomerase-like_TIM-brl"/>
</dbReference>
<reference evidence="3" key="2">
    <citation type="submission" date="2020-09" db="EMBL/GenBank/DDBJ databases">
        <authorList>
            <person name="Sun Q."/>
            <person name="Zhou Y."/>
        </authorList>
    </citation>
    <scope>NUCLEOTIDE SEQUENCE</scope>
    <source>
        <strain evidence="3">CGMCC 4.7403</strain>
    </source>
</reference>
<evidence type="ECO:0000313" key="3">
    <source>
        <dbReference type="EMBL" id="GHH88097.1"/>
    </source>
</evidence>
<accession>A0A919GP04</accession>
<gene>
    <name evidence="3" type="ORF">GCM10017771_32050</name>
</gene>
<feature type="region of interest" description="Disordered" evidence="1">
    <location>
        <begin position="305"/>
        <end position="347"/>
    </location>
</feature>
<reference evidence="3" key="1">
    <citation type="journal article" date="2014" name="Int. J. Syst. Evol. Microbiol.">
        <title>Complete genome sequence of Corynebacterium casei LMG S-19264T (=DSM 44701T), isolated from a smear-ripened cheese.</title>
        <authorList>
            <consortium name="US DOE Joint Genome Institute (JGI-PGF)"/>
            <person name="Walter F."/>
            <person name="Albersmeier A."/>
            <person name="Kalinowski J."/>
            <person name="Ruckert C."/>
        </authorList>
    </citation>
    <scope>NUCLEOTIDE SEQUENCE</scope>
    <source>
        <strain evidence="3">CGMCC 4.7403</strain>
    </source>
</reference>
<dbReference type="SUPFAM" id="SSF51658">
    <property type="entry name" value="Xylose isomerase-like"/>
    <property type="match status" value="1"/>
</dbReference>
<dbReference type="Proteomes" id="UP000603227">
    <property type="component" value="Unassembled WGS sequence"/>
</dbReference>